<dbReference type="PROSITE" id="PS00108">
    <property type="entry name" value="PROTEIN_KINASE_ST"/>
    <property type="match status" value="1"/>
</dbReference>
<dbReference type="InterPro" id="IPR008271">
    <property type="entry name" value="Ser/Thr_kinase_AS"/>
</dbReference>
<evidence type="ECO:0000256" key="1">
    <source>
        <dbReference type="ARBA" id="ARBA00022527"/>
    </source>
</evidence>
<dbReference type="PANTHER" id="PTHR24355:SF30">
    <property type="entry name" value="SERINE_THREONINE-PROTEIN KINASE 32B ISOFORM X1"/>
    <property type="match status" value="1"/>
</dbReference>
<keyword evidence="1" id="KW-0723">Serine/threonine-protein kinase</keyword>
<evidence type="ECO:0000313" key="11">
    <source>
        <dbReference type="Proteomes" id="UP001211907"/>
    </source>
</evidence>
<feature type="domain" description="Protein kinase" evidence="8">
    <location>
        <begin position="24"/>
        <end position="289"/>
    </location>
</feature>
<keyword evidence="3 6" id="KW-0547">Nucleotide-binding</keyword>
<dbReference type="GO" id="GO:0007186">
    <property type="term" value="P:G protein-coupled receptor signaling pathway"/>
    <property type="evidence" value="ECO:0007669"/>
    <property type="project" value="TreeGrafter"/>
</dbReference>
<sequence length="619" mass="68735">MGAEASTVERKPLAAQVNIDLRDFNLLKVVGKGAFGKVRIVQKKSTGVLYALKYINKLQTIRMRAIQNIFRERCILEDINHPLIVNLRYAFQDDFHMFMVIDLMEGGDLRFHLDKHHGFSEQIIRSWASEVAVAIAYLHSKNILHRDLKPDNVLLDAQGHAHLTDFNIAVNFSDKRMLKSHSGTLAYMAPDILYDKGYMWQIDWFSFGVILYELFYGKRPFRAATNNELAKIIKAGKFTFHDCNQVTKQPIRITSAFRNFLERLMDIDRTTRLGCGSGGSGEVMSHLFFEGVNWADVENKRTRPSFVPDVSKSNFETSIEKDEMIADDAYLQYRPKMRENRTALTQEILNNSNTAAATAAAIPALKQPASLANFLGASSIPTTDNSNNQQQPAPKILEVTQILGLAQIKDFKETGPKASNTERIEAELDFIDENYDPYDWEVAQRYYEQQRLLALMQVEQSSRGLQEGSGNRASFDWIKGNGGNGMSEILGGGGFRSNSLPRARSIGNLRQGGGGGGNNNNVSKTPGSGRSGMDIRQNGNSPLMPAALTAAPTQGGVAGSTQVFFEKVRRKSVGAIGGRLGGRTVAAVSTIYDDGQKEIQYQPPQPSRSPFGLKVGRKH</sequence>
<evidence type="ECO:0000256" key="4">
    <source>
        <dbReference type="ARBA" id="ARBA00022777"/>
    </source>
</evidence>
<dbReference type="Pfam" id="PF00069">
    <property type="entry name" value="Pkinase"/>
    <property type="match status" value="1"/>
</dbReference>
<dbReference type="InterPro" id="IPR000961">
    <property type="entry name" value="AGC-kinase_C"/>
</dbReference>
<dbReference type="Proteomes" id="UP001211907">
    <property type="component" value="Unassembled WGS sequence"/>
</dbReference>
<dbReference type="PROSITE" id="PS51285">
    <property type="entry name" value="AGC_KINASE_CTER"/>
    <property type="match status" value="1"/>
</dbReference>
<accession>A0AAD5SWE2</accession>
<evidence type="ECO:0000259" key="9">
    <source>
        <dbReference type="PROSITE" id="PS51285"/>
    </source>
</evidence>
<dbReference type="SMART" id="SM00220">
    <property type="entry name" value="S_TKc"/>
    <property type="match status" value="1"/>
</dbReference>
<dbReference type="InterPro" id="IPR011009">
    <property type="entry name" value="Kinase-like_dom_sf"/>
</dbReference>
<keyword evidence="4" id="KW-0418">Kinase</keyword>
<comment type="caution">
    <text evidence="10">The sequence shown here is derived from an EMBL/GenBank/DDBJ whole genome shotgun (WGS) entry which is preliminary data.</text>
</comment>
<evidence type="ECO:0008006" key="12">
    <source>
        <dbReference type="Google" id="ProtNLM"/>
    </source>
</evidence>
<dbReference type="AlphaFoldDB" id="A0AAD5SWE2"/>
<feature type="binding site" evidence="6">
    <location>
        <position position="53"/>
    </location>
    <ligand>
        <name>ATP</name>
        <dbReference type="ChEBI" id="CHEBI:30616"/>
    </ligand>
</feature>
<keyword evidence="2" id="KW-0808">Transferase</keyword>
<dbReference type="PROSITE" id="PS50011">
    <property type="entry name" value="PROTEIN_KINASE_DOM"/>
    <property type="match status" value="1"/>
</dbReference>
<evidence type="ECO:0000313" key="10">
    <source>
        <dbReference type="EMBL" id="KAJ3105236.1"/>
    </source>
</evidence>
<dbReference type="GO" id="GO:0001664">
    <property type="term" value="F:G protein-coupled receptor binding"/>
    <property type="evidence" value="ECO:0007669"/>
    <property type="project" value="TreeGrafter"/>
</dbReference>
<proteinExistence type="predicted"/>
<feature type="region of interest" description="Disordered" evidence="7">
    <location>
        <begin position="597"/>
        <end position="619"/>
    </location>
</feature>
<dbReference type="PANTHER" id="PTHR24355">
    <property type="entry name" value="G PROTEIN-COUPLED RECEPTOR KINASE/RIBOSOMAL PROTEIN S6 KINASE"/>
    <property type="match status" value="1"/>
</dbReference>
<keyword evidence="11" id="KW-1185">Reference proteome</keyword>
<keyword evidence="5 6" id="KW-0067">ATP-binding</keyword>
<dbReference type="PROSITE" id="PS00107">
    <property type="entry name" value="PROTEIN_KINASE_ATP"/>
    <property type="match status" value="1"/>
</dbReference>
<dbReference type="FunFam" id="3.30.200.20:FF:000354">
    <property type="entry name" value="AGC/YANK protein kinase"/>
    <property type="match status" value="1"/>
</dbReference>
<dbReference type="GO" id="GO:0005524">
    <property type="term" value="F:ATP binding"/>
    <property type="evidence" value="ECO:0007669"/>
    <property type="project" value="UniProtKB-UniRule"/>
</dbReference>
<dbReference type="EMBL" id="JADGJH010002014">
    <property type="protein sequence ID" value="KAJ3105236.1"/>
    <property type="molecule type" value="Genomic_DNA"/>
</dbReference>
<dbReference type="GO" id="GO:0004703">
    <property type="term" value="F:G protein-coupled receptor kinase activity"/>
    <property type="evidence" value="ECO:0007669"/>
    <property type="project" value="TreeGrafter"/>
</dbReference>
<dbReference type="SUPFAM" id="SSF56112">
    <property type="entry name" value="Protein kinase-like (PK-like)"/>
    <property type="match status" value="1"/>
</dbReference>
<gene>
    <name evidence="10" type="ORF">HK100_003929</name>
</gene>
<evidence type="ECO:0000256" key="2">
    <source>
        <dbReference type="ARBA" id="ARBA00022679"/>
    </source>
</evidence>
<dbReference type="InterPro" id="IPR000719">
    <property type="entry name" value="Prot_kinase_dom"/>
</dbReference>
<feature type="region of interest" description="Disordered" evidence="7">
    <location>
        <begin position="501"/>
        <end position="544"/>
    </location>
</feature>
<evidence type="ECO:0000256" key="7">
    <source>
        <dbReference type="SAM" id="MobiDB-lite"/>
    </source>
</evidence>
<evidence type="ECO:0000256" key="3">
    <source>
        <dbReference type="ARBA" id="ARBA00022741"/>
    </source>
</evidence>
<name>A0AAD5SWE2_9FUNG</name>
<dbReference type="Gene3D" id="1.10.510.10">
    <property type="entry name" value="Transferase(Phosphotransferase) domain 1"/>
    <property type="match status" value="1"/>
</dbReference>
<protein>
    <recommendedName>
        <fullName evidence="12">Protein kinase domain-containing protein</fullName>
    </recommendedName>
</protein>
<evidence type="ECO:0000256" key="6">
    <source>
        <dbReference type="PROSITE-ProRule" id="PRU10141"/>
    </source>
</evidence>
<dbReference type="Gene3D" id="3.30.200.20">
    <property type="entry name" value="Phosphorylase Kinase, domain 1"/>
    <property type="match status" value="1"/>
</dbReference>
<dbReference type="GO" id="GO:0009966">
    <property type="term" value="P:regulation of signal transduction"/>
    <property type="evidence" value="ECO:0007669"/>
    <property type="project" value="TreeGrafter"/>
</dbReference>
<feature type="domain" description="AGC-kinase C-terminal" evidence="9">
    <location>
        <begin position="290"/>
        <end position="389"/>
    </location>
</feature>
<evidence type="ECO:0000256" key="5">
    <source>
        <dbReference type="ARBA" id="ARBA00022840"/>
    </source>
</evidence>
<organism evidence="10 11">
    <name type="scientific">Physocladia obscura</name>
    <dbReference type="NCBI Taxonomy" id="109957"/>
    <lineage>
        <taxon>Eukaryota</taxon>
        <taxon>Fungi</taxon>
        <taxon>Fungi incertae sedis</taxon>
        <taxon>Chytridiomycota</taxon>
        <taxon>Chytridiomycota incertae sedis</taxon>
        <taxon>Chytridiomycetes</taxon>
        <taxon>Chytridiales</taxon>
        <taxon>Chytriomycetaceae</taxon>
        <taxon>Physocladia</taxon>
    </lineage>
</organism>
<dbReference type="InterPro" id="IPR017441">
    <property type="entry name" value="Protein_kinase_ATP_BS"/>
</dbReference>
<evidence type="ECO:0000259" key="8">
    <source>
        <dbReference type="PROSITE" id="PS50011"/>
    </source>
</evidence>
<reference evidence="10" key="1">
    <citation type="submission" date="2020-05" db="EMBL/GenBank/DDBJ databases">
        <title>Phylogenomic resolution of chytrid fungi.</title>
        <authorList>
            <person name="Stajich J.E."/>
            <person name="Amses K."/>
            <person name="Simmons R."/>
            <person name="Seto K."/>
            <person name="Myers J."/>
            <person name="Bonds A."/>
            <person name="Quandt C.A."/>
            <person name="Barry K."/>
            <person name="Liu P."/>
            <person name="Grigoriev I."/>
            <person name="Longcore J.E."/>
            <person name="James T.Y."/>
        </authorList>
    </citation>
    <scope>NUCLEOTIDE SEQUENCE</scope>
    <source>
        <strain evidence="10">JEL0513</strain>
    </source>
</reference>